<gene>
    <name evidence="1" type="ORF">Aspvir_004882</name>
</gene>
<proteinExistence type="predicted"/>
<dbReference type="GeneID" id="66932864"/>
<evidence type="ECO:0000313" key="1">
    <source>
        <dbReference type="EMBL" id="GIK00853.1"/>
    </source>
</evidence>
<dbReference type="Gene3D" id="3.40.50.720">
    <property type="entry name" value="NAD(P)-binding Rossmann-like Domain"/>
    <property type="match status" value="1"/>
</dbReference>
<comment type="caution">
    <text evidence="1">The sequence shown here is derived from an EMBL/GenBank/DDBJ whole genome shotgun (WGS) entry which is preliminary data.</text>
</comment>
<evidence type="ECO:0000313" key="2">
    <source>
        <dbReference type="Proteomes" id="UP000710440"/>
    </source>
</evidence>
<dbReference type="Proteomes" id="UP000710440">
    <property type="component" value="Unassembled WGS sequence"/>
</dbReference>
<dbReference type="RefSeq" id="XP_043124039.1">
    <property type="nucleotide sequence ID" value="XM_043268104.1"/>
</dbReference>
<dbReference type="PANTHER" id="PTHR14097">
    <property type="entry name" value="OXIDOREDUCTASE HTATIP2"/>
    <property type="match status" value="1"/>
</dbReference>
<keyword evidence="2" id="KW-1185">Reference proteome</keyword>
<protein>
    <recommendedName>
        <fullName evidence="3">NAD(P)-binding domain-containing protein</fullName>
    </recommendedName>
</protein>
<dbReference type="AlphaFoldDB" id="A0A9P3F4A4"/>
<dbReference type="OrthoDB" id="3535423at2759"/>
<organism evidence="1 2">
    <name type="scientific">Aspergillus viridinutans</name>
    <dbReference type="NCBI Taxonomy" id="75553"/>
    <lineage>
        <taxon>Eukaryota</taxon>
        <taxon>Fungi</taxon>
        <taxon>Dikarya</taxon>
        <taxon>Ascomycota</taxon>
        <taxon>Pezizomycotina</taxon>
        <taxon>Eurotiomycetes</taxon>
        <taxon>Eurotiomycetidae</taxon>
        <taxon>Eurotiales</taxon>
        <taxon>Aspergillaceae</taxon>
        <taxon>Aspergillus</taxon>
        <taxon>Aspergillus subgen. Fumigati</taxon>
    </lineage>
</organism>
<dbReference type="PANTHER" id="PTHR14097:SF9">
    <property type="entry name" value="EPIMERASE, PUTATIVE (AFU_ORTHOLOGUE AFUA_8G07320)-RELATED"/>
    <property type="match status" value="1"/>
</dbReference>
<name>A0A9P3F4A4_ASPVI</name>
<dbReference type="SUPFAM" id="SSF51735">
    <property type="entry name" value="NAD(P)-binding Rossmann-fold domains"/>
    <property type="match status" value="1"/>
</dbReference>
<sequence length="239" mass="26227">MKVIITGATGLVGSAVVRQCIANSAITSALILTRKPLPRDISDNPKITVIIHEDFGSYPPELLTQLRGAEGCIWTIGGPAYRFPDVETCKKVHDFALVAANAFANTLAPALNGKKFKFVFCSGLGAEWDQTKPLWFLKDTRRIKVRHSFATFVPGIRLITVQGYVEKQLAAIADNERGVFAVSCVRPSAILSSRANILVKLCAPIVVGIEDDHLARVMVKVLLDENSERIIKNDELLRM</sequence>
<evidence type="ECO:0008006" key="3">
    <source>
        <dbReference type="Google" id="ProtNLM"/>
    </source>
</evidence>
<dbReference type="InterPro" id="IPR036291">
    <property type="entry name" value="NAD(P)-bd_dom_sf"/>
</dbReference>
<accession>A0A9P3F4A4</accession>
<dbReference type="EMBL" id="BOPL01000002">
    <property type="protein sequence ID" value="GIK00853.1"/>
    <property type="molecule type" value="Genomic_DNA"/>
</dbReference>
<reference evidence="1 2" key="1">
    <citation type="submission" date="2021-02" db="EMBL/GenBank/DDBJ databases">
        <title>Pan-genome distribution and transcriptional activeness of fungal secondary metabolism genes in Aspergillus section Fumigati.</title>
        <authorList>
            <person name="Takahashi H."/>
            <person name="Umemura M."/>
            <person name="Ninomiya A."/>
            <person name="Kusuya Y."/>
            <person name="Urayama S."/>
            <person name="Shimizu M."/>
            <person name="Watanabe A."/>
            <person name="Kamei K."/>
            <person name="Yaguchi T."/>
            <person name="Hagiwara D."/>
        </authorList>
    </citation>
    <scope>NUCLEOTIDE SEQUENCE [LARGE SCALE GENOMIC DNA]</scope>
    <source>
        <strain evidence="1 2">IFM 47045</strain>
    </source>
</reference>